<protein>
    <recommendedName>
        <fullName evidence="6">GRF-type domain-containing protein</fullName>
    </recommendedName>
</protein>
<evidence type="ECO:0000256" key="4">
    <source>
        <dbReference type="PROSITE-ProRule" id="PRU01343"/>
    </source>
</evidence>
<evidence type="ECO:0000256" key="5">
    <source>
        <dbReference type="SAM" id="Coils"/>
    </source>
</evidence>
<evidence type="ECO:0000313" key="8">
    <source>
        <dbReference type="Proteomes" id="UP001341281"/>
    </source>
</evidence>
<evidence type="ECO:0000256" key="3">
    <source>
        <dbReference type="ARBA" id="ARBA00022833"/>
    </source>
</evidence>
<keyword evidence="1" id="KW-0479">Metal-binding</keyword>
<dbReference type="EMBL" id="CP144750">
    <property type="protein sequence ID" value="WVZ79278.1"/>
    <property type="molecule type" value="Genomic_DNA"/>
</dbReference>
<accession>A0AAQ3TTM2</accession>
<organism evidence="7 8">
    <name type="scientific">Paspalum notatum var. saurae</name>
    <dbReference type="NCBI Taxonomy" id="547442"/>
    <lineage>
        <taxon>Eukaryota</taxon>
        <taxon>Viridiplantae</taxon>
        <taxon>Streptophyta</taxon>
        <taxon>Embryophyta</taxon>
        <taxon>Tracheophyta</taxon>
        <taxon>Spermatophyta</taxon>
        <taxon>Magnoliopsida</taxon>
        <taxon>Liliopsida</taxon>
        <taxon>Poales</taxon>
        <taxon>Poaceae</taxon>
        <taxon>PACMAD clade</taxon>
        <taxon>Panicoideae</taxon>
        <taxon>Andropogonodae</taxon>
        <taxon>Paspaleae</taxon>
        <taxon>Paspalinae</taxon>
        <taxon>Paspalum</taxon>
    </lineage>
</organism>
<keyword evidence="3" id="KW-0862">Zinc</keyword>
<gene>
    <name evidence="7" type="ORF">U9M48_026879</name>
</gene>
<dbReference type="InterPro" id="IPR010666">
    <property type="entry name" value="Znf_GRF"/>
</dbReference>
<evidence type="ECO:0000256" key="1">
    <source>
        <dbReference type="ARBA" id="ARBA00022723"/>
    </source>
</evidence>
<keyword evidence="8" id="KW-1185">Reference proteome</keyword>
<name>A0AAQ3TTM2_PASNO</name>
<dbReference type="GO" id="GO:0008270">
    <property type="term" value="F:zinc ion binding"/>
    <property type="evidence" value="ECO:0007669"/>
    <property type="project" value="UniProtKB-KW"/>
</dbReference>
<dbReference type="PROSITE" id="PS51999">
    <property type="entry name" value="ZF_GRF"/>
    <property type="match status" value="1"/>
</dbReference>
<keyword evidence="5" id="KW-0175">Coiled coil</keyword>
<reference evidence="7 8" key="1">
    <citation type="submission" date="2024-02" db="EMBL/GenBank/DDBJ databases">
        <title>High-quality chromosome-scale genome assembly of Pensacola bahiagrass (Paspalum notatum Flugge var. saurae).</title>
        <authorList>
            <person name="Vega J.M."/>
            <person name="Podio M."/>
            <person name="Orjuela J."/>
            <person name="Siena L.A."/>
            <person name="Pessino S.C."/>
            <person name="Combes M.C."/>
            <person name="Mariac C."/>
            <person name="Albertini E."/>
            <person name="Pupilli F."/>
            <person name="Ortiz J.P.A."/>
            <person name="Leblanc O."/>
        </authorList>
    </citation>
    <scope>NUCLEOTIDE SEQUENCE [LARGE SCALE GENOMIC DNA]</scope>
    <source>
        <strain evidence="7">R1</strain>
        <tissue evidence="7">Leaf</tissue>
    </source>
</reference>
<evidence type="ECO:0000313" key="7">
    <source>
        <dbReference type="EMBL" id="WVZ79278.1"/>
    </source>
</evidence>
<dbReference type="PANTHER" id="PTHR33248">
    <property type="entry name" value="ZINC ION-BINDING PROTEIN"/>
    <property type="match status" value="1"/>
</dbReference>
<sequence>MGDSSSWASRVSARSGNRGAVAERLGSPVPYREGPLSYQPAVMCHCRMKASRWISWSEDNPGRRYYRYSRARVRFRLLNSVILSAGDCGFYEWVDDEHSTFLKDLLLDLRDAVWSLRKENNELKMVAGTHDGCNWEMKKQMERVERENMELKQALKTKEEKMEEKCRYWLLGEMEMEGAVQ</sequence>
<dbReference type="AlphaFoldDB" id="A0AAQ3TTM2"/>
<evidence type="ECO:0000259" key="6">
    <source>
        <dbReference type="PROSITE" id="PS51999"/>
    </source>
</evidence>
<dbReference type="Proteomes" id="UP001341281">
    <property type="component" value="Chromosome 06"/>
</dbReference>
<evidence type="ECO:0000256" key="2">
    <source>
        <dbReference type="ARBA" id="ARBA00022771"/>
    </source>
</evidence>
<keyword evidence="2 4" id="KW-0863">Zinc-finger</keyword>
<feature type="coiled-coil region" evidence="5">
    <location>
        <begin position="134"/>
        <end position="164"/>
    </location>
</feature>
<proteinExistence type="predicted"/>
<feature type="domain" description="GRF-type" evidence="6">
    <location>
        <begin position="44"/>
        <end position="97"/>
    </location>
</feature>